<gene>
    <name evidence="9" type="ORF">RIF29_31453</name>
</gene>
<dbReference type="InterPro" id="IPR029063">
    <property type="entry name" value="SAM-dependent_MTases_sf"/>
</dbReference>
<feature type="domain" description="O-methyltransferase dimerisation" evidence="8">
    <location>
        <begin position="55"/>
        <end position="142"/>
    </location>
</feature>
<feature type="signal peptide" evidence="6">
    <location>
        <begin position="1"/>
        <end position="21"/>
    </location>
</feature>
<dbReference type="GO" id="GO:0046983">
    <property type="term" value="F:protein dimerization activity"/>
    <property type="evidence" value="ECO:0007669"/>
    <property type="project" value="InterPro"/>
</dbReference>
<dbReference type="CDD" id="cd02440">
    <property type="entry name" value="AdoMet_MTases"/>
    <property type="match status" value="1"/>
</dbReference>
<dbReference type="SUPFAM" id="SSF46785">
    <property type="entry name" value="Winged helix' DNA-binding domain"/>
    <property type="match status" value="1"/>
</dbReference>
<dbReference type="GO" id="GO:0008171">
    <property type="term" value="F:O-methyltransferase activity"/>
    <property type="evidence" value="ECO:0007669"/>
    <property type="project" value="InterPro"/>
</dbReference>
<dbReference type="EMBL" id="JAYWIO010000006">
    <property type="protein sequence ID" value="KAK7257454.1"/>
    <property type="molecule type" value="Genomic_DNA"/>
</dbReference>
<evidence type="ECO:0000256" key="2">
    <source>
        <dbReference type="ARBA" id="ARBA00022679"/>
    </source>
</evidence>
<evidence type="ECO:0000313" key="9">
    <source>
        <dbReference type="EMBL" id="KAK7257454.1"/>
    </source>
</evidence>
<name>A0AAN9HXL2_CROPI</name>
<protein>
    <recommendedName>
        <fullName evidence="11">O-methyltransferase</fullName>
    </recommendedName>
</protein>
<dbReference type="Gene3D" id="3.40.50.150">
    <property type="entry name" value="Vaccinia Virus protein VP39"/>
    <property type="match status" value="1"/>
</dbReference>
<keyword evidence="6" id="KW-0732">Signal</keyword>
<feature type="active site" description="Proton acceptor" evidence="5">
    <location>
        <position position="297"/>
    </location>
</feature>
<keyword evidence="2" id="KW-0808">Transferase</keyword>
<proteinExistence type="inferred from homology"/>
<dbReference type="GO" id="GO:0008757">
    <property type="term" value="F:S-adenosylmethionine-dependent methyltransferase activity"/>
    <property type="evidence" value="ECO:0007669"/>
    <property type="project" value="UniProtKB-ARBA"/>
</dbReference>
<reference evidence="9 10" key="1">
    <citation type="submission" date="2024-01" db="EMBL/GenBank/DDBJ databases">
        <title>The genomes of 5 underutilized Papilionoideae crops provide insights into root nodulation and disease resistanc.</title>
        <authorList>
            <person name="Yuan L."/>
        </authorList>
    </citation>
    <scope>NUCLEOTIDE SEQUENCE [LARGE SCALE GENOMIC DNA]</scope>
    <source>
        <strain evidence="9">ZHUSHIDOU_FW_LH</strain>
        <tissue evidence="9">Leaf</tissue>
    </source>
</reference>
<dbReference type="GO" id="GO:0032259">
    <property type="term" value="P:methylation"/>
    <property type="evidence" value="ECO:0007669"/>
    <property type="project" value="UniProtKB-KW"/>
</dbReference>
<comment type="caution">
    <text evidence="9">The sequence shown here is derived from an EMBL/GenBank/DDBJ whole genome shotgun (WGS) entry which is preliminary data.</text>
</comment>
<evidence type="ECO:0000256" key="5">
    <source>
        <dbReference type="PIRSR" id="PIRSR005739-1"/>
    </source>
</evidence>
<keyword evidence="1" id="KW-0489">Methyltransferase</keyword>
<dbReference type="InterPro" id="IPR036390">
    <property type="entry name" value="WH_DNA-bd_sf"/>
</dbReference>
<dbReference type="InterPro" id="IPR001077">
    <property type="entry name" value="COMT_C"/>
</dbReference>
<dbReference type="Proteomes" id="UP001372338">
    <property type="component" value="Unassembled WGS sequence"/>
</dbReference>
<dbReference type="InterPro" id="IPR012967">
    <property type="entry name" value="COMT_dimerisation"/>
</dbReference>
<evidence type="ECO:0000256" key="4">
    <source>
        <dbReference type="ARBA" id="ARBA00038277"/>
    </source>
</evidence>
<dbReference type="PROSITE" id="PS51683">
    <property type="entry name" value="SAM_OMT_II"/>
    <property type="match status" value="1"/>
</dbReference>
<accession>A0AAN9HXL2</accession>
<dbReference type="FunFam" id="3.40.50.150:FF:000294">
    <property type="entry name" value="O-methyltransferase family protein"/>
    <property type="match status" value="1"/>
</dbReference>
<dbReference type="InterPro" id="IPR016461">
    <property type="entry name" value="COMT-like"/>
</dbReference>
<evidence type="ECO:0000256" key="3">
    <source>
        <dbReference type="ARBA" id="ARBA00022691"/>
    </source>
</evidence>
<keyword evidence="10" id="KW-1185">Reference proteome</keyword>
<dbReference type="InterPro" id="IPR036388">
    <property type="entry name" value="WH-like_DNA-bd_sf"/>
</dbReference>
<dbReference type="Pfam" id="PF00891">
    <property type="entry name" value="Methyltransf_2"/>
    <property type="match status" value="1"/>
</dbReference>
<comment type="similarity">
    <text evidence="4">Belongs to the class I-like SAM-binding methyltransferase superfamily. Cation-independent O-methyltransferase family.</text>
</comment>
<evidence type="ECO:0000256" key="1">
    <source>
        <dbReference type="ARBA" id="ARBA00022603"/>
    </source>
</evidence>
<dbReference type="PANTHER" id="PTHR11746">
    <property type="entry name" value="O-METHYLTRANSFERASE"/>
    <property type="match status" value="1"/>
</dbReference>
<feature type="chain" id="PRO_5042817841" description="O-methyltransferase" evidence="6">
    <location>
        <begin position="22"/>
        <end position="392"/>
    </location>
</feature>
<feature type="domain" description="O-methyltransferase C-terminal" evidence="7">
    <location>
        <begin position="165"/>
        <end position="373"/>
    </location>
</feature>
<keyword evidence="3" id="KW-0949">S-adenosyl-L-methionine</keyword>
<evidence type="ECO:0008006" key="11">
    <source>
        <dbReference type="Google" id="ProtNLM"/>
    </source>
</evidence>
<dbReference type="Gene3D" id="1.10.10.10">
    <property type="entry name" value="Winged helix-like DNA-binding domain superfamily/Winged helix DNA-binding domain"/>
    <property type="match status" value="1"/>
</dbReference>
<evidence type="ECO:0000259" key="8">
    <source>
        <dbReference type="Pfam" id="PF08100"/>
    </source>
</evidence>
<evidence type="ECO:0000313" key="10">
    <source>
        <dbReference type="Proteomes" id="UP001372338"/>
    </source>
</evidence>
<evidence type="ECO:0000259" key="7">
    <source>
        <dbReference type="Pfam" id="PF00891"/>
    </source>
</evidence>
<dbReference type="SUPFAM" id="SSF53335">
    <property type="entry name" value="S-adenosyl-L-methionine-dependent methyltransferases"/>
    <property type="match status" value="1"/>
</dbReference>
<evidence type="ECO:0000256" key="6">
    <source>
        <dbReference type="SAM" id="SignalP"/>
    </source>
</evidence>
<sequence>MANSIFIILFYIILLINSSVSDSHIYSINYYILTQGLIKEFNEDEEALIGQAEIWEHMTSFTDSVALKSAVELRIADIIDRHGQPISLTKIVENIEGAPSPDISLLQRIMRVLVRRKIFSAEKTENGDTLYGLTRASKWILRDAKMTLAPMLLLENHPLHLNPCHYISDIIREGTKDGTAFFRCHGHEQFEMTGLDAEYNRLFNEGMVCTARVVSQAVISGYKDGFNQIESLVDVGGGIGGSLSEIVRAFPHIKAINFDLPHVVATAPNYDGITHVGGDMFVSVPNADAVYMKWILHDWSDEHCVKILKNCRKAIPEKTGKVIIVDHVLQPEGNELFDNTGFAFDMMLLAHNAGGKERTEENWKWLFKETGFARYNIIKIKALPSIIEVFPI</sequence>
<dbReference type="PIRSF" id="PIRSF005739">
    <property type="entry name" value="O-mtase"/>
    <property type="match status" value="1"/>
</dbReference>
<organism evidence="9 10">
    <name type="scientific">Crotalaria pallida</name>
    <name type="common">Smooth rattlebox</name>
    <name type="synonym">Crotalaria striata</name>
    <dbReference type="NCBI Taxonomy" id="3830"/>
    <lineage>
        <taxon>Eukaryota</taxon>
        <taxon>Viridiplantae</taxon>
        <taxon>Streptophyta</taxon>
        <taxon>Embryophyta</taxon>
        <taxon>Tracheophyta</taxon>
        <taxon>Spermatophyta</taxon>
        <taxon>Magnoliopsida</taxon>
        <taxon>eudicotyledons</taxon>
        <taxon>Gunneridae</taxon>
        <taxon>Pentapetalae</taxon>
        <taxon>rosids</taxon>
        <taxon>fabids</taxon>
        <taxon>Fabales</taxon>
        <taxon>Fabaceae</taxon>
        <taxon>Papilionoideae</taxon>
        <taxon>50 kb inversion clade</taxon>
        <taxon>genistoids sensu lato</taxon>
        <taxon>core genistoids</taxon>
        <taxon>Crotalarieae</taxon>
        <taxon>Crotalaria</taxon>
    </lineage>
</organism>
<dbReference type="Pfam" id="PF08100">
    <property type="entry name" value="Dimerisation"/>
    <property type="match status" value="1"/>
</dbReference>
<dbReference type="AlphaFoldDB" id="A0AAN9HXL2"/>